<proteinExistence type="predicted"/>
<reference evidence="2 3" key="1">
    <citation type="submission" date="2020-03" db="EMBL/GenBank/DDBJ databases">
        <title>Soil Listeria distribution.</title>
        <authorList>
            <person name="Liao J."/>
            <person name="Wiedmann M."/>
        </authorList>
    </citation>
    <scope>NUCLEOTIDE SEQUENCE [LARGE SCALE GENOMIC DNA]</scope>
    <source>
        <strain evidence="2 3">FSL L7-1560</strain>
    </source>
</reference>
<dbReference type="Pfam" id="PF00583">
    <property type="entry name" value="Acetyltransf_1"/>
    <property type="match status" value="1"/>
</dbReference>
<name>A0A7X0X2T6_LISSE</name>
<dbReference type="Gene3D" id="3.40.630.30">
    <property type="match status" value="1"/>
</dbReference>
<evidence type="ECO:0000313" key="2">
    <source>
        <dbReference type="EMBL" id="MBC1486594.1"/>
    </source>
</evidence>
<keyword evidence="2" id="KW-0808">Transferase</keyword>
<evidence type="ECO:0000313" key="3">
    <source>
        <dbReference type="Proteomes" id="UP000523362"/>
    </source>
</evidence>
<dbReference type="GO" id="GO:0016747">
    <property type="term" value="F:acyltransferase activity, transferring groups other than amino-acyl groups"/>
    <property type="evidence" value="ECO:0007669"/>
    <property type="project" value="InterPro"/>
</dbReference>
<dbReference type="Proteomes" id="UP000523362">
    <property type="component" value="Unassembled WGS sequence"/>
</dbReference>
<dbReference type="CDD" id="cd04301">
    <property type="entry name" value="NAT_SF"/>
    <property type="match status" value="1"/>
</dbReference>
<dbReference type="AlphaFoldDB" id="A0A7X0X2T6"/>
<accession>A0A7X0X2T6</accession>
<dbReference type="InterPro" id="IPR016181">
    <property type="entry name" value="Acyl_CoA_acyltransferase"/>
</dbReference>
<dbReference type="EMBL" id="JAARRG010000006">
    <property type="protein sequence ID" value="MBC1486594.1"/>
    <property type="molecule type" value="Genomic_DNA"/>
</dbReference>
<protein>
    <submittedName>
        <fullName evidence="2">GNAT family N-acetyltransferase</fullName>
    </submittedName>
</protein>
<organism evidence="2 3">
    <name type="scientific">Listeria seeligeri</name>
    <dbReference type="NCBI Taxonomy" id="1640"/>
    <lineage>
        <taxon>Bacteria</taxon>
        <taxon>Bacillati</taxon>
        <taxon>Bacillota</taxon>
        <taxon>Bacilli</taxon>
        <taxon>Bacillales</taxon>
        <taxon>Listeriaceae</taxon>
        <taxon>Listeria</taxon>
    </lineage>
</organism>
<dbReference type="PROSITE" id="PS51186">
    <property type="entry name" value="GNAT"/>
    <property type="match status" value="1"/>
</dbReference>
<evidence type="ECO:0000259" key="1">
    <source>
        <dbReference type="PROSITE" id="PS51186"/>
    </source>
</evidence>
<dbReference type="SUPFAM" id="SSF55729">
    <property type="entry name" value="Acyl-CoA N-acyltransferases (Nat)"/>
    <property type="match status" value="1"/>
</dbReference>
<comment type="caution">
    <text evidence="2">The sequence shown here is derived from an EMBL/GenBank/DDBJ whole genome shotgun (WGS) entry which is preliminary data.</text>
</comment>
<dbReference type="InterPro" id="IPR000182">
    <property type="entry name" value="GNAT_dom"/>
</dbReference>
<sequence length="194" mass="22387">MLDKSVPHIPVVMMNYDATNFPEFSLPEGYSFRFYEQGLEEAWCKLQLETGQVASIEVIRERFQSEFGNEKEKLAKRCLFVQTANEEIVGTAMLWNGDTFGELASRIHWVAVLDTHGGKGIAKALLTKILSLNKNDFVYLTTQTGSYQAIYLYQKFGFIKYIGETPLNWKTTNFPEQNEKAWQIIENKISEHKR</sequence>
<dbReference type="RefSeq" id="WP_185383865.1">
    <property type="nucleotide sequence ID" value="NZ_CP124262.1"/>
</dbReference>
<gene>
    <name evidence="2" type="ORF">HB897_10170</name>
</gene>
<feature type="domain" description="N-acetyltransferase" evidence="1">
    <location>
        <begin position="30"/>
        <end position="175"/>
    </location>
</feature>